<gene>
    <name evidence="8" type="ORF">TCARB_1681</name>
</gene>
<comment type="subcellular location">
    <subcellularLocation>
        <location evidence="1">Cell membrane</location>
        <topology evidence="1">Multi-pass membrane protein</topology>
    </subcellularLocation>
</comment>
<name>A0A3G1AA29_9CREN</name>
<evidence type="ECO:0000313" key="8">
    <source>
        <dbReference type="EMBL" id="AJB42721.1"/>
    </source>
</evidence>
<keyword evidence="3 8" id="KW-0808">Transferase</keyword>
<feature type="transmembrane region" description="Helical" evidence="7">
    <location>
        <begin position="78"/>
        <end position="97"/>
    </location>
</feature>
<keyword evidence="2" id="KW-1003">Cell membrane</keyword>
<reference evidence="9" key="1">
    <citation type="book" date="2010" name="EXTREMOPHILES" publisher="0:0-0">
        <title>Complete genome sequences of ten hyperthermophilic archaea reveal their metabolic capabilities and possible ecological roles.</title>
        <editorList>
            <person name="?"/>
        </editorList>
        <authorList>
            <person name="Ravin N.V."/>
            <person name="Mardanov A.V."/>
            <person name="Bonch-Osmolovskaya E.A."/>
            <person name="Skryabin K.G."/>
        </authorList>
    </citation>
    <scope>NUCLEOTIDE SEQUENCE [LARGE SCALE GENOMIC DNA]</scope>
    <source>
        <strain evidence="9">1505</strain>
    </source>
</reference>
<feature type="transmembrane region" description="Helical" evidence="7">
    <location>
        <begin position="196"/>
        <end position="214"/>
    </location>
</feature>
<dbReference type="GO" id="GO:0071555">
    <property type="term" value="P:cell wall organization"/>
    <property type="evidence" value="ECO:0007669"/>
    <property type="project" value="TreeGrafter"/>
</dbReference>
<keyword evidence="6 7" id="KW-0472">Membrane</keyword>
<accession>A0A3G1AA29</accession>
<evidence type="ECO:0000256" key="1">
    <source>
        <dbReference type="ARBA" id="ARBA00004651"/>
    </source>
</evidence>
<dbReference type="PANTHER" id="PTHR22926">
    <property type="entry name" value="PHOSPHO-N-ACETYLMURAMOYL-PENTAPEPTIDE-TRANSFERASE"/>
    <property type="match status" value="1"/>
</dbReference>
<feature type="transmembrane region" description="Helical" evidence="7">
    <location>
        <begin position="234"/>
        <end position="266"/>
    </location>
</feature>
<evidence type="ECO:0000256" key="7">
    <source>
        <dbReference type="SAM" id="Phobius"/>
    </source>
</evidence>
<dbReference type="GO" id="GO:0005886">
    <property type="term" value="C:plasma membrane"/>
    <property type="evidence" value="ECO:0007669"/>
    <property type="project" value="UniProtKB-SubCell"/>
</dbReference>
<dbReference type="EMBL" id="CP007493">
    <property type="protein sequence ID" value="AJB42721.1"/>
    <property type="molecule type" value="Genomic_DNA"/>
</dbReference>
<organism evidence="8 9">
    <name type="scientific">Thermofilum adornatum 1505</name>
    <dbReference type="NCBI Taxonomy" id="697581"/>
    <lineage>
        <taxon>Archaea</taxon>
        <taxon>Thermoproteota</taxon>
        <taxon>Thermoprotei</taxon>
        <taxon>Thermofilales</taxon>
        <taxon>Thermofilaceae</taxon>
        <taxon>Thermofilum</taxon>
    </lineage>
</organism>
<feature type="transmembrane region" description="Helical" evidence="7">
    <location>
        <begin position="48"/>
        <end position="71"/>
    </location>
</feature>
<protein>
    <submittedName>
        <fullName evidence="8">Phospho-N-acetylmuramoyl-pentapeptide-transferase</fullName>
        <ecNumber evidence="8">2.7.8.13</ecNumber>
    </submittedName>
</protein>
<dbReference type="GO" id="GO:0016780">
    <property type="term" value="F:phosphotransferase activity, for other substituted phosphate groups"/>
    <property type="evidence" value="ECO:0007669"/>
    <property type="project" value="InterPro"/>
</dbReference>
<sequence length="340" mass="36688">MPEAFLGVLLSSIVAFLVVKIATPKIIKLHLEHGLSRPDAHKPGNPLVAHSGGVALFLGFVSGLILFMLFYPLDASSLAKLVGVALSAGIGFAIGYIDDKKILGGLTKTILSVFTFVPLAVIGFLYPKAIEWGRPVVPIIGRMRMTIIYWLLLPVSVAGAANVVNMLDVLNGIVPGTSIVIFTTLAIISILKGDTLLFVLTVVSLAVLLAYYPFNAYPARIFNGDSGSLFLGALLGAIAVAFHLEFVVLVLLLPHILNGLFVLVSFRGFREHREIKVRPVLVENGILRSNPDPKAPLTLTRLILHFSGPLTEKEVAEMYIWLEVVAAFLAFLSYLLTPVG</sequence>
<dbReference type="AlphaFoldDB" id="A0A3G1AA29"/>
<feature type="transmembrane region" description="Helical" evidence="7">
    <location>
        <begin position="109"/>
        <end position="126"/>
    </location>
</feature>
<dbReference type="PANTHER" id="PTHR22926:SF3">
    <property type="entry name" value="UNDECAPRENYL-PHOSPHATE ALPHA-N-ACETYLGLUCOSAMINYL 1-PHOSPHATE TRANSFERASE"/>
    <property type="match status" value="1"/>
</dbReference>
<feature type="transmembrane region" description="Helical" evidence="7">
    <location>
        <begin position="173"/>
        <end position="191"/>
    </location>
</feature>
<dbReference type="KEGG" id="tcb:TCARB_1681"/>
<dbReference type="RefSeq" id="WP_148684698.1">
    <property type="nucleotide sequence ID" value="NZ_CP007493.1"/>
</dbReference>
<dbReference type="Pfam" id="PF00953">
    <property type="entry name" value="Glycos_transf_4"/>
    <property type="match status" value="1"/>
</dbReference>
<dbReference type="Proteomes" id="UP000266720">
    <property type="component" value="Chromosome"/>
</dbReference>
<evidence type="ECO:0000256" key="2">
    <source>
        <dbReference type="ARBA" id="ARBA00022475"/>
    </source>
</evidence>
<dbReference type="InterPro" id="IPR000715">
    <property type="entry name" value="Glycosyl_transferase_4"/>
</dbReference>
<evidence type="ECO:0000256" key="6">
    <source>
        <dbReference type="ARBA" id="ARBA00023136"/>
    </source>
</evidence>
<feature type="transmembrane region" description="Helical" evidence="7">
    <location>
        <begin position="147"/>
        <end position="167"/>
    </location>
</feature>
<feature type="transmembrane region" description="Helical" evidence="7">
    <location>
        <begin position="319"/>
        <end position="337"/>
    </location>
</feature>
<keyword evidence="4 7" id="KW-0812">Transmembrane</keyword>
<dbReference type="GO" id="GO:0044038">
    <property type="term" value="P:cell wall macromolecule biosynthetic process"/>
    <property type="evidence" value="ECO:0007669"/>
    <property type="project" value="TreeGrafter"/>
</dbReference>
<dbReference type="GeneID" id="25407089"/>
<evidence type="ECO:0000256" key="4">
    <source>
        <dbReference type="ARBA" id="ARBA00022692"/>
    </source>
</evidence>
<dbReference type="STRING" id="697581.TCARB_1681"/>
<dbReference type="EC" id="2.7.8.13" evidence="8"/>
<proteinExistence type="predicted"/>
<evidence type="ECO:0000313" key="9">
    <source>
        <dbReference type="Proteomes" id="UP000266720"/>
    </source>
</evidence>
<dbReference type="CDD" id="cd06856">
    <property type="entry name" value="GT_GPT_archaea"/>
    <property type="match status" value="1"/>
</dbReference>
<evidence type="ECO:0000256" key="3">
    <source>
        <dbReference type="ARBA" id="ARBA00022679"/>
    </source>
</evidence>
<evidence type="ECO:0000256" key="5">
    <source>
        <dbReference type="ARBA" id="ARBA00022989"/>
    </source>
</evidence>
<keyword evidence="5 7" id="KW-1133">Transmembrane helix</keyword>